<sequence>MAHMDWIVLKNVTVFGILLTVMTMLLDNAIVTRDGMALDVTVSVTEDNAGQNVATFVIARIILPVILSMVYAYVREAERERTVIKYALLDILIITVQKLPQSVLTAMISITMLMVVTIVIQSLQV</sequence>
<feature type="transmembrane region" description="Helical" evidence="1">
    <location>
        <begin position="53"/>
        <end position="74"/>
    </location>
</feature>
<keyword evidence="1" id="KW-0812">Transmembrane</keyword>
<dbReference type="AlphaFoldDB" id="A0A8X6QCA9"/>
<comment type="caution">
    <text evidence="2">The sequence shown here is derived from an EMBL/GenBank/DDBJ whole genome shotgun (WGS) entry which is preliminary data.</text>
</comment>
<keyword evidence="3" id="KW-1185">Reference proteome</keyword>
<dbReference type="Proteomes" id="UP000887013">
    <property type="component" value="Unassembled WGS sequence"/>
</dbReference>
<protein>
    <submittedName>
        <fullName evidence="2">Uncharacterized protein</fullName>
    </submittedName>
</protein>
<name>A0A8X6QCA9_NEPPI</name>
<keyword evidence="1" id="KW-1133">Transmembrane helix</keyword>
<organism evidence="2 3">
    <name type="scientific">Nephila pilipes</name>
    <name type="common">Giant wood spider</name>
    <name type="synonym">Nephila maculata</name>
    <dbReference type="NCBI Taxonomy" id="299642"/>
    <lineage>
        <taxon>Eukaryota</taxon>
        <taxon>Metazoa</taxon>
        <taxon>Ecdysozoa</taxon>
        <taxon>Arthropoda</taxon>
        <taxon>Chelicerata</taxon>
        <taxon>Arachnida</taxon>
        <taxon>Araneae</taxon>
        <taxon>Araneomorphae</taxon>
        <taxon>Entelegynae</taxon>
        <taxon>Araneoidea</taxon>
        <taxon>Nephilidae</taxon>
        <taxon>Nephila</taxon>
    </lineage>
</organism>
<feature type="transmembrane region" description="Helical" evidence="1">
    <location>
        <begin position="103"/>
        <end position="123"/>
    </location>
</feature>
<dbReference type="EMBL" id="BMAW01030945">
    <property type="protein sequence ID" value="GFU18871.1"/>
    <property type="molecule type" value="Genomic_DNA"/>
</dbReference>
<feature type="transmembrane region" description="Helical" evidence="1">
    <location>
        <begin position="12"/>
        <end position="33"/>
    </location>
</feature>
<evidence type="ECO:0000256" key="1">
    <source>
        <dbReference type="SAM" id="Phobius"/>
    </source>
</evidence>
<reference evidence="2" key="1">
    <citation type="submission" date="2020-08" db="EMBL/GenBank/DDBJ databases">
        <title>Multicomponent nature underlies the extraordinary mechanical properties of spider dragline silk.</title>
        <authorList>
            <person name="Kono N."/>
            <person name="Nakamura H."/>
            <person name="Mori M."/>
            <person name="Yoshida Y."/>
            <person name="Ohtoshi R."/>
            <person name="Malay A.D."/>
            <person name="Moran D.A.P."/>
            <person name="Tomita M."/>
            <person name="Numata K."/>
            <person name="Arakawa K."/>
        </authorList>
    </citation>
    <scope>NUCLEOTIDE SEQUENCE</scope>
</reference>
<proteinExistence type="predicted"/>
<evidence type="ECO:0000313" key="2">
    <source>
        <dbReference type="EMBL" id="GFU18871.1"/>
    </source>
</evidence>
<accession>A0A8X6QCA9</accession>
<keyword evidence="1" id="KW-0472">Membrane</keyword>
<gene>
    <name evidence="2" type="ORF">NPIL_673341</name>
</gene>
<evidence type="ECO:0000313" key="3">
    <source>
        <dbReference type="Proteomes" id="UP000887013"/>
    </source>
</evidence>